<protein>
    <submittedName>
        <fullName evidence="6">ABC transporter F family member 2-like isoform X1</fullName>
    </submittedName>
</protein>
<keyword evidence="2" id="KW-0067">ATP-binding</keyword>
<feature type="region of interest" description="Disordered" evidence="3">
    <location>
        <begin position="53"/>
        <end position="83"/>
    </location>
</feature>
<dbReference type="Gene3D" id="3.40.50.300">
    <property type="entry name" value="P-loop containing nucleotide triphosphate hydrolases"/>
    <property type="match status" value="2"/>
</dbReference>
<name>A0ABM0V9L2_CAMSA</name>
<evidence type="ECO:0000313" key="5">
    <source>
        <dbReference type="Proteomes" id="UP000694864"/>
    </source>
</evidence>
<dbReference type="InterPro" id="IPR051309">
    <property type="entry name" value="ABCF_ATPase"/>
</dbReference>
<feature type="compositionally biased region" description="Polar residues" evidence="3">
    <location>
        <begin position="74"/>
        <end position="83"/>
    </location>
</feature>
<feature type="domain" description="ABC transporter" evidence="4">
    <location>
        <begin position="86"/>
        <end position="344"/>
    </location>
</feature>
<dbReference type="GeneID" id="104734995"/>
<accession>A0ABM0V9L2</accession>
<dbReference type="InterPro" id="IPR027417">
    <property type="entry name" value="P-loop_NTPase"/>
</dbReference>
<gene>
    <name evidence="6" type="primary">LOC104734995</name>
</gene>
<evidence type="ECO:0000259" key="4">
    <source>
        <dbReference type="PROSITE" id="PS50893"/>
    </source>
</evidence>
<dbReference type="PANTHER" id="PTHR42855">
    <property type="entry name" value="ABC TRANSPORTER ATP-BINDING SUBUNIT"/>
    <property type="match status" value="1"/>
</dbReference>
<feature type="compositionally biased region" description="Polar residues" evidence="3">
    <location>
        <begin position="53"/>
        <end position="63"/>
    </location>
</feature>
<dbReference type="PANTHER" id="PTHR42855:SF1">
    <property type="entry name" value="ABC TRANSPORTER DOMAIN-CONTAINING PROTEIN"/>
    <property type="match status" value="1"/>
</dbReference>
<feature type="region of interest" description="Disordered" evidence="3">
    <location>
        <begin position="634"/>
        <end position="681"/>
    </location>
</feature>
<keyword evidence="5" id="KW-1185">Reference proteome</keyword>
<dbReference type="Proteomes" id="UP000694864">
    <property type="component" value="Chromosome 13"/>
</dbReference>
<feature type="compositionally biased region" description="Basic residues" evidence="3">
    <location>
        <begin position="656"/>
        <end position="681"/>
    </location>
</feature>
<evidence type="ECO:0000256" key="2">
    <source>
        <dbReference type="ARBA" id="ARBA00022840"/>
    </source>
</evidence>
<evidence type="ECO:0000256" key="1">
    <source>
        <dbReference type="ARBA" id="ARBA00022741"/>
    </source>
</evidence>
<dbReference type="SUPFAM" id="SSF52540">
    <property type="entry name" value="P-loop containing nucleoside triphosphate hydrolases"/>
    <property type="match status" value="2"/>
</dbReference>
<dbReference type="PROSITE" id="PS50893">
    <property type="entry name" value="ABC_TRANSPORTER_2"/>
    <property type="match status" value="2"/>
</dbReference>
<proteinExistence type="predicted"/>
<dbReference type="InterPro" id="IPR003439">
    <property type="entry name" value="ABC_transporter-like_ATP-bd"/>
</dbReference>
<dbReference type="PROSITE" id="PS00211">
    <property type="entry name" value="ABC_TRANSPORTER_1"/>
    <property type="match status" value="2"/>
</dbReference>
<dbReference type="Pfam" id="PF12848">
    <property type="entry name" value="ABC_tran_Xtn"/>
    <property type="match status" value="1"/>
</dbReference>
<dbReference type="InterPro" id="IPR003593">
    <property type="entry name" value="AAA+_ATPase"/>
</dbReference>
<reference evidence="6" key="2">
    <citation type="submission" date="2025-08" db="UniProtKB">
        <authorList>
            <consortium name="RefSeq"/>
        </authorList>
    </citation>
    <scope>IDENTIFICATION</scope>
    <source>
        <tissue evidence="6">Leaf</tissue>
    </source>
</reference>
<evidence type="ECO:0000313" key="6">
    <source>
        <dbReference type="RefSeq" id="XP_010453001.1"/>
    </source>
</evidence>
<dbReference type="InterPro" id="IPR032781">
    <property type="entry name" value="ABC_tran_Xtn"/>
</dbReference>
<dbReference type="SMART" id="SM00382">
    <property type="entry name" value="AAA"/>
    <property type="match status" value="2"/>
</dbReference>
<dbReference type="RefSeq" id="XP_010453001.1">
    <property type="nucleotide sequence ID" value="XM_010454699.2"/>
</dbReference>
<feature type="domain" description="ABC transporter" evidence="4">
    <location>
        <begin position="413"/>
        <end position="629"/>
    </location>
</feature>
<dbReference type="Pfam" id="PF00005">
    <property type="entry name" value="ABC_tran"/>
    <property type="match status" value="2"/>
</dbReference>
<dbReference type="CDD" id="cd03221">
    <property type="entry name" value="ABCF_EF-3"/>
    <property type="match status" value="2"/>
</dbReference>
<organism evidence="5 6">
    <name type="scientific">Camelina sativa</name>
    <name type="common">False flax</name>
    <name type="synonym">Myagrum sativum</name>
    <dbReference type="NCBI Taxonomy" id="90675"/>
    <lineage>
        <taxon>Eukaryota</taxon>
        <taxon>Viridiplantae</taxon>
        <taxon>Streptophyta</taxon>
        <taxon>Embryophyta</taxon>
        <taxon>Tracheophyta</taxon>
        <taxon>Spermatophyta</taxon>
        <taxon>Magnoliopsida</taxon>
        <taxon>eudicotyledons</taxon>
        <taxon>Gunneridae</taxon>
        <taxon>Pentapetalae</taxon>
        <taxon>rosids</taxon>
        <taxon>malvids</taxon>
        <taxon>Brassicales</taxon>
        <taxon>Brassicaceae</taxon>
        <taxon>Camelineae</taxon>
        <taxon>Camelina</taxon>
    </lineage>
</organism>
<dbReference type="InterPro" id="IPR017871">
    <property type="entry name" value="ABC_transporter-like_CS"/>
</dbReference>
<keyword evidence="1" id="KW-0547">Nucleotide-binding</keyword>
<reference evidence="5" key="1">
    <citation type="journal article" date="2014" name="Nat. Commun.">
        <title>The emerging biofuel crop Camelina sativa retains a highly undifferentiated hexaploid genome structure.</title>
        <authorList>
            <person name="Kagale S."/>
            <person name="Koh C."/>
            <person name="Nixon J."/>
            <person name="Bollina V."/>
            <person name="Clarke W.E."/>
            <person name="Tuteja R."/>
            <person name="Spillane C."/>
            <person name="Robinson S.J."/>
            <person name="Links M.G."/>
            <person name="Clarke C."/>
            <person name="Higgins E.E."/>
            <person name="Huebert T."/>
            <person name="Sharpe A.G."/>
            <person name="Parkin I.A."/>
        </authorList>
    </citation>
    <scope>NUCLEOTIDE SEQUENCE [LARGE SCALE GENOMIC DNA]</scope>
    <source>
        <strain evidence="5">cv. DH55</strain>
    </source>
</reference>
<sequence>MGLTTNLHNLNLRSAFIFSHPLRCPTPFTLKLSSVSNPRRVINDIRAQVSTTSSNPELESLFTTEDHDQKRISKQSNGASSISSGVRLENISKSYEGVTVLKDVTWEVKRGEKVGLIGVNGAGKTTQLRIITGQEEPDSGNVIRAKPNLKVAFLSQEFEVSMGKTVKEEFMSAFKKEMEVASKLEKFQKAIEEAVDDLELMGRLLDEFDLLQRRAQEVDLDSIDARISKIMSELGFVSEDADRLVASFSSGWQMRMSLGKILLQSPDLLLLDEPTNHLDLDTIQWLESYLNKQDVPMVIISHDRAFLDQLCTKIVETEMGVSRTFEGNYSQYVISKAEWVEAQYAAWDKQQKEIEATKDLISRLSAGANSGRASSAEKKLEKLQEEEQIEKPFQRKQMKIRFPECGLSGRSVVTVKNLEFGFEDKQKLFNKANIAIERGDKIAIIGPNGCGKSTLLKLIMGLEKPMRGEVTLGEHNVLPNYFEQNQAEALDLDKTVIETVVEAAVDWRIDDIKALLGRCNFKADMMDRKVSLLSGGEKARLAFCKFMVKPSTLLVLDEPTNHLDIPSKEMLEEAISEYKGTVITVSHDRYFIKQIVNRVIEVRDGGLKDYTGDYNYNLEKNVEARARELEREAELEAKAPKVKAKSKMSKAEREARKKQKMKAFQASKKKSKSSKNAKRWN</sequence>
<evidence type="ECO:0000256" key="3">
    <source>
        <dbReference type="SAM" id="MobiDB-lite"/>
    </source>
</evidence>